<evidence type="ECO:0000256" key="9">
    <source>
        <dbReference type="RuleBase" id="RU003953"/>
    </source>
</evidence>
<dbReference type="EMBL" id="FSQZ01000001">
    <property type="protein sequence ID" value="SIN67370.1"/>
    <property type="molecule type" value="Genomic_DNA"/>
</dbReference>
<dbReference type="CDD" id="cd05398">
    <property type="entry name" value="NT_ClassII-CCAase"/>
    <property type="match status" value="1"/>
</dbReference>
<sequence length="431" mass="48339">MNKLSASLEILHILETNGFEAYIVGGTVRDLALGLHFNDVDIATSASPGEILSLFAEAKIIGDGQLCTVVIPQEKGWAVEVTPFQGAGLLDDLGRRDFTINAMAMNRFGELIDPFGGLLDLTRRVVRFNGRPEDRIKEDPIRCIRLFRFAATLRGFVIDDLAWKATLENLPLFQEVPYERIGKEIYKALGGNFYSFMEALEVAGYLPLILPEIYALKGVPQDPGFHPEGDVYEHTKLCVKNAEALTSLSEIKAAAMFHDIGKPLALKEDDGRIRFMGHEKLGGSLSIEIMKRWAWPSPFVKAVSSLVRWHMIPLISLAPRRIPKLYLEYGKRWLDGLFLLSYIDIASSNGDYSSWTKNREIALSCMFKFSGKEKLISGKDVMDILKIEQGPRVGLILSEIQGLIAEGKIKDRSEAINFLKAKREMMNDERN</sequence>
<feature type="domain" description="Poly A polymerase head" evidence="10">
    <location>
        <begin position="89"/>
        <end position="127"/>
    </location>
</feature>
<reference evidence="12 13" key="1">
    <citation type="submission" date="2016-11" db="EMBL/GenBank/DDBJ databases">
        <authorList>
            <person name="Varghese N."/>
            <person name="Submissions S."/>
        </authorList>
    </citation>
    <scope>NUCLEOTIDE SEQUENCE [LARGE SCALE GENOMIC DNA]</scope>
    <source>
        <strain evidence="12 13">DSM 20664</strain>
    </source>
</reference>
<keyword evidence="4" id="KW-0479">Metal-binding</keyword>
<keyword evidence="5" id="KW-0547">Nucleotide-binding</keyword>
<evidence type="ECO:0000256" key="2">
    <source>
        <dbReference type="ARBA" id="ARBA00022694"/>
    </source>
</evidence>
<proteinExistence type="inferred from homology"/>
<dbReference type="Pfam" id="PF01966">
    <property type="entry name" value="HD"/>
    <property type="match status" value="1"/>
</dbReference>
<dbReference type="Pfam" id="PF01743">
    <property type="entry name" value="PolyA_pol"/>
    <property type="match status" value="2"/>
</dbReference>
<name>A0ABY1JD21_9BACT</name>
<evidence type="ECO:0000256" key="7">
    <source>
        <dbReference type="ARBA" id="ARBA00022842"/>
    </source>
</evidence>
<feature type="domain" description="HD" evidence="11">
    <location>
        <begin position="231"/>
        <end position="315"/>
    </location>
</feature>
<dbReference type="Gene3D" id="1.10.3090.10">
    <property type="entry name" value="cca-adding enzyme, domain 2"/>
    <property type="match status" value="1"/>
</dbReference>
<evidence type="ECO:0000313" key="12">
    <source>
        <dbReference type="EMBL" id="SIN67370.1"/>
    </source>
</evidence>
<dbReference type="PANTHER" id="PTHR47545:SF1">
    <property type="entry name" value="MULTIFUNCTIONAL CCA PROTEIN"/>
    <property type="match status" value="1"/>
</dbReference>
<dbReference type="InterPro" id="IPR043519">
    <property type="entry name" value="NT_sf"/>
</dbReference>
<keyword evidence="8 9" id="KW-0694">RNA-binding</keyword>
<keyword evidence="3" id="KW-0548">Nucleotidyltransferase</keyword>
<evidence type="ECO:0000256" key="5">
    <source>
        <dbReference type="ARBA" id="ARBA00022741"/>
    </source>
</evidence>
<evidence type="ECO:0000259" key="10">
    <source>
        <dbReference type="Pfam" id="PF01743"/>
    </source>
</evidence>
<dbReference type="Gene3D" id="3.30.460.10">
    <property type="entry name" value="Beta Polymerase, domain 2"/>
    <property type="match status" value="1"/>
</dbReference>
<evidence type="ECO:0000256" key="6">
    <source>
        <dbReference type="ARBA" id="ARBA00022840"/>
    </source>
</evidence>
<dbReference type="Proteomes" id="UP000185093">
    <property type="component" value="Unassembled WGS sequence"/>
</dbReference>
<dbReference type="PANTHER" id="PTHR47545">
    <property type="entry name" value="MULTIFUNCTIONAL CCA PROTEIN"/>
    <property type="match status" value="1"/>
</dbReference>
<evidence type="ECO:0000256" key="8">
    <source>
        <dbReference type="ARBA" id="ARBA00022884"/>
    </source>
</evidence>
<evidence type="ECO:0000256" key="3">
    <source>
        <dbReference type="ARBA" id="ARBA00022695"/>
    </source>
</evidence>
<evidence type="ECO:0000256" key="4">
    <source>
        <dbReference type="ARBA" id="ARBA00022723"/>
    </source>
</evidence>
<keyword evidence="6" id="KW-0067">ATP-binding</keyword>
<comment type="similarity">
    <text evidence="9">Belongs to the tRNA nucleotidyltransferase/poly(A) polymerase family.</text>
</comment>
<dbReference type="InterPro" id="IPR006674">
    <property type="entry name" value="HD_domain"/>
</dbReference>
<gene>
    <name evidence="12" type="ORF">SAMN05444368_1049</name>
</gene>
<keyword evidence="2" id="KW-0819">tRNA processing</keyword>
<evidence type="ECO:0000256" key="1">
    <source>
        <dbReference type="ARBA" id="ARBA00022679"/>
    </source>
</evidence>
<comment type="caution">
    <text evidence="12">The sequence shown here is derived from an EMBL/GenBank/DDBJ whole genome shotgun (WGS) entry which is preliminary data.</text>
</comment>
<keyword evidence="7" id="KW-0460">Magnesium</keyword>
<dbReference type="RefSeq" id="WP_074199503.1">
    <property type="nucleotide sequence ID" value="NZ_FSQZ01000001.1"/>
</dbReference>
<accession>A0ABY1JD21</accession>
<dbReference type="SUPFAM" id="SSF81891">
    <property type="entry name" value="Poly A polymerase C-terminal region-like"/>
    <property type="match status" value="1"/>
</dbReference>
<organism evidence="12 13">
    <name type="scientific">Acetomicrobium flavidum</name>
    <dbReference type="NCBI Taxonomy" id="49896"/>
    <lineage>
        <taxon>Bacteria</taxon>
        <taxon>Thermotogati</taxon>
        <taxon>Synergistota</taxon>
        <taxon>Synergistia</taxon>
        <taxon>Synergistales</taxon>
        <taxon>Acetomicrobiaceae</taxon>
        <taxon>Acetomicrobium</taxon>
    </lineage>
</organism>
<dbReference type="InterPro" id="IPR002646">
    <property type="entry name" value="PolA_pol_head_dom"/>
</dbReference>
<keyword evidence="13" id="KW-1185">Reference proteome</keyword>
<feature type="domain" description="Poly A polymerase head" evidence="10">
    <location>
        <begin position="21"/>
        <end position="84"/>
    </location>
</feature>
<dbReference type="SUPFAM" id="SSF81301">
    <property type="entry name" value="Nucleotidyltransferase"/>
    <property type="match status" value="1"/>
</dbReference>
<protein>
    <submittedName>
        <fullName evidence="12">Poly(A) polymerase/tRNA nucleotidyltransferase (CCA-adding enzyme)</fullName>
    </submittedName>
</protein>
<evidence type="ECO:0000259" key="11">
    <source>
        <dbReference type="Pfam" id="PF01966"/>
    </source>
</evidence>
<evidence type="ECO:0000313" key="13">
    <source>
        <dbReference type="Proteomes" id="UP000185093"/>
    </source>
</evidence>
<keyword evidence="1 9" id="KW-0808">Transferase</keyword>
<dbReference type="InterPro" id="IPR050124">
    <property type="entry name" value="tRNA_CCA-adding_enzyme"/>
</dbReference>